<feature type="region of interest" description="Disordered" evidence="6">
    <location>
        <begin position="526"/>
        <end position="578"/>
    </location>
</feature>
<dbReference type="GO" id="GO:0005829">
    <property type="term" value="C:cytosol"/>
    <property type="evidence" value="ECO:0007669"/>
    <property type="project" value="UniProtKB-SubCell"/>
</dbReference>
<dbReference type="PANTHER" id="PTHR14130:SF12">
    <property type="entry name" value="BARGIN-RELATED"/>
    <property type="match status" value="1"/>
</dbReference>
<evidence type="ECO:0000256" key="6">
    <source>
        <dbReference type="SAM" id="MobiDB-lite"/>
    </source>
</evidence>
<dbReference type="Pfam" id="PF00620">
    <property type="entry name" value="RhoGAP"/>
    <property type="match status" value="1"/>
</dbReference>
<dbReference type="SMART" id="SM00324">
    <property type="entry name" value="RhoGAP"/>
    <property type="match status" value="1"/>
</dbReference>
<dbReference type="AlphaFoldDB" id="A0A8C0EMU4"/>
<dbReference type="InterPro" id="IPR047165">
    <property type="entry name" value="RHG17/44/SH3BP1-like"/>
</dbReference>
<feature type="domain" description="Rho-GAP" evidence="7">
    <location>
        <begin position="294"/>
        <end position="483"/>
    </location>
</feature>
<feature type="compositionally biased region" description="Pro residues" evidence="6">
    <location>
        <begin position="552"/>
        <end position="563"/>
    </location>
</feature>
<keyword evidence="3" id="KW-0963">Cytoplasm</keyword>
<evidence type="ECO:0000313" key="9">
    <source>
        <dbReference type="Ensembl" id="ENSBOBP00000007304.1"/>
    </source>
</evidence>
<comment type="subcellular location">
    <subcellularLocation>
        <location evidence="1">Cytoplasm</location>
        <location evidence="1">Cytosol</location>
    </subcellularLocation>
</comment>
<evidence type="ECO:0000256" key="3">
    <source>
        <dbReference type="ARBA" id="ARBA00022490"/>
    </source>
</evidence>
<dbReference type="GO" id="GO:0032956">
    <property type="term" value="P:regulation of actin cytoskeleton organization"/>
    <property type="evidence" value="ECO:0007669"/>
    <property type="project" value="TreeGrafter"/>
</dbReference>
<dbReference type="PROSITE" id="PS51021">
    <property type="entry name" value="BAR"/>
    <property type="match status" value="1"/>
</dbReference>
<dbReference type="FunFam" id="1.20.1270.60:FF:000053">
    <property type="entry name" value="SH3 domain-binding protein 1"/>
    <property type="match status" value="1"/>
</dbReference>
<feature type="coiled-coil region" evidence="5">
    <location>
        <begin position="192"/>
        <end position="219"/>
    </location>
</feature>
<dbReference type="InterPro" id="IPR004148">
    <property type="entry name" value="BAR_dom"/>
</dbReference>
<dbReference type="FunFam" id="1.10.555.10:FF:000001">
    <property type="entry name" value="Rho GTPase activating protein 44"/>
    <property type="match status" value="1"/>
</dbReference>
<protein>
    <recommendedName>
        <fullName evidence="11">SH3 domain-binding protein 1</fullName>
    </recommendedName>
</protein>
<reference evidence="9" key="1">
    <citation type="submission" date="2025-08" db="UniProtKB">
        <authorList>
            <consortium name="Ensembl"/>
        </authorList>
    </citation>
    <scope>IDENTIFICATION</scope>
</reference>
<evidence type="ECO:0000256" key="5">
    <source>
        <dbReference type="SAM" id="Coils"/>
    </source>
</evidence>
<dbReference type="SUPFAM" id="SSF103657">
    <property type="entry name" value="BAR/IMD domain-like"/>
    <property type="match status" value="1"/>
</dbReference>
<organism evidence="9 10">
    <name type="scientific">Bubo bubo</name>
    <name type="common">Eurasian eagle-owl</name>
    <name type="synonym">Strix bubo</name>
    <dbReference type="NCBI Taxonomy" id="30461"/>
    <lineage>
        <taxon>Eukaryota</taxon>
        <taxon>Metazoa</taxon>
        <taxon>Chordata</taxon>
        <taxon>Craniata</taxon>
        <taxon>Vertebrata</taxon>
        <taxon>Euteleostomi</taxon>
        <taxon>Archelosauria</taxon>
        <taxon>Archosauria</taxon>
        <taxon>Dinosauria</taxon>
        <taxon>Saurischia</taxon>
        <taxon>Theropoda</taxon>
        <taxon>Coelurosauria</taxon>
        <taxon>Aves</taxon>
        <taxon>Neognathae</taxon>
        <taxon>Neoaves</taxon>
        <taxon>Telluraves</taxon>
        <taxon>Strigiformes</taxon>
        <taxon>Strigidae</taxon>
        <taxon>Bubo</taxon>
    </lineage>
</organism>
<evidence type="ECO:0000256" key="2">
    <source>
        <dbReference type="ARBA" id="ARBA00022468"/>
    </source>
</evidence>
<evidence type="ECO:0000256" key="4">
    <source>
        <dbReference type="ARBA" id="ARBA00022553"/>
    </source>
</evidence>
<evidence type="ECO:0000259" key="8">
    <source>
        <dbReference type="PROSITE" id="PS51021"/>
    </source>
</evidence>
<evidence type="ECO:0000256" key="1">
    <source>
        <dbReference type="ARBA" id="ARBA00004514"/>
    </source>
</evidence>
<dbReference type="PROSITE" id="PS50238">
    <property type="entry name" value="RHOGAP"/>
    <property type="match status" value="1"/>
</dbReference>
<dbReference type="Gene3D" id="1.20.1270.60">
    <property type="entry name" value="Arfaptin homology (AH) domain/BAR domain"/>
    <property type="match status" value="1"/>
</dbReference>
<keyword evidence="5" id="KW-0175">Coiled coil</keyword>
<proteinExistence type="predicted"/>
<dbReference type="PANTHER" id="PTHR14130">
    <property type="entry name" value="3BP-1 RELATED RHOGAP"/>
    <property type="match status" value="1"/>
</dbReference>
<keyword evidence="10" id="KW-1185">Reference proteome</keyword>
<dbReference type="GO" id="GO:0007165">
    <property type="term" value="P:signal transduction"/>
    <property type="evidence" value="ECO:0007669"/>
    <property type="project" value="InterPro"/>
</dbReference>
<keyword evidence="2" id="KW-0343">GTPase activation</keyword>
<name>A0A8C0EMU4_BUBBB</name>
<keyword evidence="4" id="KW-0597">Phosphoprotein</keyword>
<dbReference type="InterPro" id="IPR000198">
    <property type="entry name" value="RhoGAP_dom"/>
</dbReference>
<feature type="domain" description="BAR" evidence="8">
    <location>
        <begin position="35"/>
        <end position="272"/>
    </location>
</feature>
<dbReference type="Pfam" id="PF03114">
    <property type="entry name" value="BAR"/>
    <property type="match status" value="1"/>
</dbReference>
<evidence type="ECO:0008006" key="11">
    <source>
        <dbReference type="Google" id="ProtNLM"/>
    </source>
</evidence>
<dbReference type="InterPro" id="IPR008936">
    <property type="entry name" value="Rho_GTPase_activation_prot"/>
</dbReference>
<evidence type="ECO:0000259" key="7">
    <source>
        <dbReference type="PROSITE" id="PS50238"/>
    </source>
</evidence>
<sequence length="578" mass="63399">MHKDLPSEEAGWRSPPSADGSFCFLHRAQEATDGMLGRPPTPRAGWWGDDLRIEQRIEPAKRAAHSVSKRLQACLQGQCGSEMDKRVVSRVLPPQPVLTPALPLPAKGMKALEMGCCIQSSLAKILAEFEIALEHDVLQPLNRLSEEELPIILKRKKTLQKLISDWNTIKSRLNQAAKSSSYSTGAGTGPGASSAANKLEILKEEEEEVKRKVEQCKDEYMADLYHFSTKEDSYASYFIRLLEIQAQYHRQSLGSLDSALAELKESHSQTGTCQLSMQPGESRGQAWGMQVWLVRLGKMGFSLPAPAVASHIKLVSRGLQPEGLFRLAAGASVLRKLKSSLASGSNALEEFYSDPHAVAGALKSYLRELPQPLMTFELYNEWVKVASLKDVDSRVQSLRDTCSHLPQESYNNLRYLIKFLAKLAEHQEVNKMTPSNIAIVLGPNLLWSQQSTGDPMQLDLASVSSIQVVGVVEALIQNADSLFPGGRARASLGEPWCAGSPVWELVKGPFVCQAACSPLPDPRPAPLCSRERTQQRGPQLTPAFFPGKRPAPARPMMPPPPVAQPRSMAPSPAAPEHT</sequence>
<dbReference type="GO" id="GO:0035020">
    <property type="term" value="P:regulation of Rac protein signal transduction"/>
    <property type="evidence" value="ECO:0007669"/>
    <property type="project" value="TreeGrafter"/>
</dbReference>
<reference evidence="9" key="2">
    <citation type="submission" date="2025-09" db="UniProtKB">
        <authorList>
            <consortium name="Ensembl"/>
        </authorList>
    </citation>
    <scope>IDENTIFICATION</scope>
</reference>
<accession>A0A8C0EMU4</accession>
<dbReference type="GO" id="GO:0005096">
    <property type="term" value="F:GTPase activator activity"/>
    <property type="evidence" value="ECO:0007669"/>
    <property type="project" value="UniProtKB-KW"/>
</dbReference>
<evidence type="ECO:0000313" key="10">
    <source>
        <dbReference type="Proteomes" id="UP000694567"/>
    </source>
</evidence>
<dbReference type="Gene3D" id="1.10.555.10">
    <property type="entry name" value="Rho GTPase activation protein"/>
    <property type="match status" value="1"/>
</dbReference>
<dbReference type="SUPFAM" id="SSF48350">
    <property type="entry name" value="GTPase activation domain, GAP"/>
    <property type="match status" value="1"/>
</dbReference>
<dbReference type="Proteomes" id="UP000694567">
    <property type="component" value="Unplaced"/>
</dbReference>
<dbReference type="Ensembl" id="ENSBOBT00000007501.1">
    <property type="protein sequence ID" value="ENSBOBP00000007304.1"/>
    <property type="gene ID" value="ENSBOBG00000004812.1"/>
</dbReference>
<dbReference type="InterPro" id="IPR027267">
    <property type="entry name" value="AH/BAR_dom_sf"/>
</dbReference>